<dbReference type="Pfam" id="PF00034">
    <property type="entry name" value="Cytochrom_C"/>
    <property type="match status" value="1"/>
</dbReference>
<evidence type="ECO:0000256" key="1">
    <source>
        <dbReference type="ARBA" id="ARBA00004162"/>
    </source>
</evidence>
<dbReference type="PRINTS" id="PR00604">
    <property type="entry name" value="CYTCHRMECIAB"/>
</dbReference>
<evidence type="ECO:0000313" key="14">
    <source>
        <dbReference type="Proteomes" id="UP001238334"/>
    </source>
</evidence>
<dbReference type="AlphaFoldDB" id="A0A9Y2P8L7"/>
<organism evidence="13 14">
    <name type="scientific">Parasedimentitalea psychrophila</name>
    <dbReference type="NCBI Taxonomy" id="2997337"/>
    <lineage>
        <taxon>Bacteria</taxon>
        <taxon>Pseudomonadati</taxon>
        <taxon>Pseudomonadota</taxon>
        <taxon>Alphaproteobacteria</taxon>
        <taxon>Rhodobacterales</taxon>
        <taxon>Paracoccaceae</taxon>
        <taxon>Parasedimentitalea</taxon>
    </lineage>
</organism>
<feature type="domain" description="Cytochrome c" evidence="12">
    <location>
        <begin position="67"/>
        <end position="167"/>
    </location>
</feature>
<evidence type="ECO:0000256" key="7">
    <source>
        <dbReference type="ARBA" id="ARBA00022982"/>
    </source>
</evidence>
<evidence type="ECO:0000256" key="8">
    <source>
        <dbReference type="ARBA" id="ARBA00022989"/>
    </source>
</evidence>
<dbReference type="Gene3D" id="1.10.760.10">
    <property type="entry name" value="Cytochrome c-like domain"/>
    <property type="match status" value="1"/>
</dbReference>
<dbReference type="PANTHER" id="PTHR11961">
    <property type="entry name" value="CYTOCHROME C"/>
    <property type="match status" value="1"/>
</dbReference>
<sequence>MFDTMTITKASAALCGTLLVLLLGKWAAEGIYHMESHGEASYVIEVEEADEPVEVAEVSFDELMGAADVGKGAKVFKKCSACHKLEDGKNSTGPYLYGVVGRAVGSADGFGGYSAAMSAFGGDWTRERLDEFLTKPKSAVPGTSMGFSGLKKQGDRVNLIAYLESLDG</sequence>
<evidence type="ECO:0000256" key="9">
    <source>
        <dbReference type="ARBA" id="ARBA00023004"/>
    </source>
</evidence>
<dbReference type="GO" id="GO:0005886">
    <property type="term" value="C:plasma membrane"/>
    <property type="evidence" value="ECO:0007669"/>
    <property type="project" value="UniProtKB-SubCell"/>
</dbReference>
<evidence type="ECO:0000313" key="13">
    <source>
        <dbReference type="EMBL" id="WIY27198.1"/>
    </source>
</evidence>
<keyword evidence="8" id="KW-1133">Transmembrane helix</keyword>
<keyword evidence="10" id="KW-0472">Membrane</keyword>
<reference evidence="13 14" key="1">
    <citation type="submission" date="2023-06" db="EMBL/GenBank/DDBJ databases">
        <title>Parasedimentitalea psychrophila sp. nov., a psychrophilic bacterium isolated from deep-sea sediment.</title>
        <authorList>
            <person name="Li A."/>
        </authorList>
    </citation>
    <scope>NUCLEOTIDE SEQUENCE [LARGE SCALE GENOMIC DNA]</scope>
    <source>
        <strain evidence="13 14">QS115</strain>
    </source>
</reference>
<dbReference type="InterPro" id="IPR036909">
    <property type="entry name" value="Cyt_c-like_dom_sf"/>
</dbReference>
<dbReference type="InterPro" id="IPR009056">
    <property type="entry name" value="Cyt_c-like_dom"/>
</dbReference>
<comment type="subcellular location">
    <subcellularLocation>
        <location evidence="1">Cell membrane</location>
        <topology evidence="1">Single-pass membrane protein</topology>
    </subcellularLocation>
</comment>
<name>A0A9Y2P8L7_9RHOB</name>
<keyword evidence="5" id="KW-0812">Transmembrane</keyword>
<gene>
    <name evidence="13" type="ORF">QPJ95_09920</name>
</gene>
<dbReference type="RefSeq" id="WP_270919184.1">
    <property type="nucleotide sequence ID" value="NZ_CP127247.1"/>
</dbReference>
<evidence type="ECO:0000256" key="4">
    <source>
        <dbReference type="ARBA" id="ARBA00022617"/>
    </source>
</evidence>
<dbReference type="InterPro" id="IPR002327">
    <property type="entry name" value="Cyt_c_1A/1B"/>
</dbReference>
<dbReference type="EMBL" id="CP127247">
    <property type="protein sequence ID" value="WIY27198.1"/>
    <property type="molecule type" value="Genomic_DNA"/>
</dbReference>
<protein>
    <submittedName>
        <fullName evidence="13">Cytochrome c family protein</fullName>
    </submittedName>
</protein>
<accession>A0A9Y2P8L7</accession>
<dbReference type="GO" id="GO:0020037">
    <property type="term" value="F:heme binding"/>
    <property type="evidence" value="ECO:0007669"/>
    <property type="project" value="InterPro"/>
</dbReference>
<evidence type="ECO:0000256" key="6">
    <source>
        <dbReference type="ARBA" id="ARBA00022723"/>
    </source>
</evidence>
<keyword evidence="7" id="KW-0249">Electron transport</keyword>
<dbReference type="GO" id="GO:0046872">
    <property type="term" value="F:metal ion binding"/>
    <property type="evidence" value="ECO:0007669"/>
    <property type="project" value="UniProtKB-KW"/>
</dbReference>
<keyword evidence="2" id="KW-0813">Transport</keyword>
<evidence type="ECO:0000256" key="10">
    <source>
        <dbReference type="ARBA" id="ARBA00023136"/>
    </source>
</evidence>
<dbReference type="SUPFAM" id="SSF46626">
    <property type="entry name" value="Cytochrome c"/>
    <property type="match status" value="1"/>
</dbReference>
<dbReference type="KEGG" id="ppso:QPJ95_09920"/>
<keyword evidence="6 11" id="KW-0479">Metal-binding</keyword>
<dbReference type="PROSITE" id="PS51007">
    <property type="entry name" value="CYTC"/>
    <property type="match status" value="1"/>
</dbReference>
<evidence type="ECO:0000259" key="12">
    <source>
        <dbReference type="PROSITE" id="PS51007"/>
    </source>
</evidence>
<evidence type="ECO:0000256" key="3">
    <source>
        <dbReference type="ARBA" id="ARBA00022475"/>
    </source>
</evidence>
<evidence type="ECO:0000256" key="11">
    <source>
        <dbReference type="PROSITE-ProRule" id="PRU00433"/>
    </source>
</evidence>
<keyword evidence="4 11" id="KW-0349">Heme</keyword>
<dbReference type="Proteomes" id="UP001238334">
    <property type="component" value="Chromosome"/>
</dbReference>
<dbReference type="FunFam" id="1.10.760.10:FF:000026">
    <property type="entry name" value="Cytochrome C, membrane-bound"/>
    <property type="match status" value="1"/>
</dbReference>
<dbReference type="GO" id="GO:0009055">
    <property type="term" value="F:electron transfer activity"/>
    <property type="evidence" value="ECO:0007669"/>
    <property type="project" value="InterPro"/>
</dbReference>
<proteinExistence type="predicted"/>
<keyword evidence="3" id="KW-1003">Cell membrane</keyword>
<evidence type="ECO:0000256" key="5">
    <source>
        <dbReference type="ARBA" id="ARBA00022692"/>
    </source>
</evidence>
<evidence type="ECO:0000256" key="2">
    <source>
        <dbReference type="ARBA" id="ARBA00022448"/>
    </source>
</evidence>
<keyword evidence="9 11" id="KW-0408">Iron</keyword>
<keyword evidence="14" id="KW-1185">Reference proteome</keyword>